<proteinExistence type="predicted"/>
<feature type="compositionally biased region" description="Basic and acidic residues" evidence="1">
    <location>
        <begin position="12"/>
        <end position="21"/>
    </location>
</feature>
<dbReference type="Proteomes" id="UP001372834">
    <property type="component" value="Unassembled WGS sequence"/>
</dbReference>
<feature type="region of interest" description="Disordered" evidence="1">
    <location>
        <begin position="1"/>
        <end position="69"/>
    </location>
</feature>
<gene>
    <name evidence="2" type="ORF">RUM43_001627</name>
</gene>
<evidence type="ECO:0000313" key="2">
    <source>
        <dbReference type="EMBL" id="KAK6645351.1"/>
    </source>
</evidence>
<comment type="caution">
    <text evidence="2">The sequence shown here is derived from an EMBL/GenBank/DDBJ whole genome shotgun (WGS) entry which is preliminary data.</text>
</comment>
<sequence length="87" mass="10242">MEWYKKVKKKKSPDEKGREWIAGETAIPTTTTPPPPAEVEGMISALRRKKKRPEERKNPKGRNGVDEEVHPCYLLPRRLRHTHKRPY</sequence>
<protein>
    <submittedName>
        <fullName evidence="2">Uncharacterized protein</fullName>
    </submittedName>
</protein>
<feature type="compositionally biased region" description="Basic residues" evidence="1">
    <location>
        <begin position="1"/>
        <end position="11"/>
    </location>
</feature>
<evidence type="ECO:0000313" key="3">
    <source>
        <dbReference type="Proteomes" id="UP001372834"/>
    </source>
</evidence>
<feature type="compositionally biased region" description="Basic and acidic residues" evidence="1">
    <location>
        <begin position="52"/>
        <end position="69"/>
    </location>
</feature>
<organism evidence="2 3">
    <name type="scientific">Polyplax serrata</name>
    <name type="common">Common mouse louse</name>
    <dbReference type="NCBI Taxonomy" id="468196"/>
    <lineage>
        <taxon>Eukaryota</taxon>
        <taxon>Metazoa</taxon>
        <taxon>Ecdysozoa</taxon>
        <taxon>Arthropoda</taxon>
        <taxon>Hexapoda</taxon>
        <taxon>Insecta</taxon>
        <taxon>Pterygota</taxon>
        <taxon>Neoptera</taxon>
        <taxon>Paraneoptera</taxon>
        <taxon>Psocodea</taxon>
        <taxon>Troctomorpha</taxon>
        <taxon>Phthiraptera</taxon>
        <taxon>Anoplura</taxon>
        <taxon>Polyplacidae</taxon>
        <taxon>Polyplax</taxon>
    </lineage>
</organism>
<dbReference type="EMBL" id="JAWJWE010000001">
    <property type="protein sequence ID" value="KAK6645351.1"/>
    <property type="molecule type" value="Genomic_DNA"/>
</dbReference>
<accession>A0AAN8SGJ0</accession>
<name>A0AAN8SGJ0_POLSC</name>
<dbReference type="AlphaFoldDB" id="A0AAN8SGJ0"/>
<evidence type="ECO:0000256" key="1">
    <source>
        <dbReference type="SAM" id="MobiDB-lite"/>
    </source>
</evidence>
<reference evidence="2 3" key="1">
    <citation type="submission" date="2023-10" db="EMBL/GenBank/DDBJ databases">
        <title>Genomes of two closely related lineages of the louse Polyplax serrata with different host specificities.</title>
        <authorList>
            <person name="Martinu J."/>
            <person name="Tarabai H."/>
            <person name="Stefka J."/>
            <person name="Hypsa V."/>
        </authorList>
    </citation>
    <scope>NUCLEOTIDE SEQUENCE [LARGE SCALE GENOMIC DNA]</scope>
    <source>
        <strain evidence="2">HR10_N</strain>
    </source>
</reference>